<evidence type="ECO:0000313" key="6">
    <source>
        <dbReference type="Proteomes" id="UP000005744"/>
    </source>
</evidence>
<dbReference type="SUPFAM" id="SSF46785">
    <property type="entry name" value="Winged helix' DNA-binding domain"/>
    <property type="match status" value="2"/>
</dbReference>
<dbReference type="eggNOG" id="COG1386">
    <property type="taxonomic scope" value="Bacteria"/>
</dbReference>
<dbReference type="PANTHER" id="PTHR34298:SF2">
    <property type="entry name" value="SEGREGATION AND CONDENSATION PROTEIN B"/>
    <property type="match status" value="1"/>
</dbReference>
<dbReference type="AlphaFoldDB" id="I3CFY0"/>
<keyword evidence="2" id="KW-0132">Cell division</keyword>
<evidence type="ECO:0000256" key="4">
    <source>
        <dbReference type="ARBA" id="ARBA00023306"/>
    </source>
</evidence>
<dbReference type="PANTHER" id="PTHR34298">
    <property type="entry name" value="SEGREGATION AND CONDENSATION PROTEIN B"/>
    <property type="match status" value="1"/>
</dbReference>
<dbReference type="OrthoDB" id="9806226at2"/>
<dbReference type="HOGENOM" id="CLU_045647_5_2_6"/>
<evidence type="ECO:0000256" key="2">
    <source>
        <dbReference type="ARBA" id="ARBA00022618"/>
    </source>
</evidence>
<dbReference type="GO" id="GO:0051301">
    <property type="term" value="P:cell division"/>
    <property type="evidence" value="ECO:0007669"/>
    <property type="project" value="UniProtKB-KW"/>
</dbReference>
<name>I3CFY0_9GAMM</name>
<dbReference type="NCBIfam" id="TIGR00281">
    <property type="entry name" value="SMC-Scp complex subunit ScpB"/>
    <property type="match status" value="1"/>
</dbReference>
<dbReference type="Pfam" id="PF04079">
    <property type="entry name" value="SMC_ScpB"/>
    <property type="match status" value="1"/>
</dbReference>
<proteinExistence type="predicted"/>
<dbReference type="InterPro" id="IPR005234">
    <property type="entry name" value="ScpB_csome_segregation"/>
</dbReference>
<keyword evidence="1" id="KW-0963">Cytoplasm</keyword>
<dbReference type="GO" id="GO:0051304">
    <property type="term" value="P:chromosome separation"/>
    <property type="evidence" value="ECO:0007669"/>
    <property type="project" value="InterPro"/>
</dbReference>
<reference evidence="5 6" key="1">
    <citation type="submission" date="2011-11" db="EMBL/GenBank/DDBJ databases">
        <title>Improved High-Quality Draft sequence of Beggiatoa alba B18lD.</title>
        <authorList>
            <consortium name="US DOE Joint Genome Institute"/>
            <person name="Lucas S."/>
            <person name="Han J."/>
            <person name="Lapidus A."/>
            <person name="Cheng J.-F."/>
            <person name="Goodwin L."/>
            <person name="Pitluck S."/>
            <person name="Peters L."/>
            <person name="Mikhailova N."/>
            <person name="Held B."/>
            <person name="Detter J.C."/>
            <person name="Han C."/>
            <person name="Tapia R."/>
            <person name="Land M."/>
            <person name="Hauser L."/>
            <person name="Kyrpides N."/>
            <person name="Ivanova N."/>
            <person name="Pagani I."/>
            <person name="Samuel K."/>
            <person name="Teske A."/>
            <person name="Mueller J."/>
            <person name="Woyke T."/>
        </authorList>
    </citation>
    <scope>NUCLEOTIDE SEQUENCE [LARGE SCALE GENOMIC DNA]</scope>
    <source>
        <strain evidence="5 6">B18LD</strain>
    </source>
</reference>
<gene>
    <name evidence="5" type="ORF">BegalDRAFT_1644</name>
</gene>
<accession>I3CFY0</accession>
<organism evidence="5 6">
    <name type="scientific">Beggiatoa alba B18LD</name>
    <dbReference type="NCBI Taxonomy" id="395493"/>
    <lineage>
        <taxon>Bacteria</taxon>
        <taxon>Pseudomonadati</taxon>
        <taxon>Pseudomonadota</taxon>
        <taxon>Gammaproteobacteria</taxon>
        <taxon>Thiotrichales</taxon>
        <taxon>Thiotrichaceae</taxon>
        <taxon>Beggiatoa</taxon>
    </lineage>
</organism>
<dbReference type="Gene3D" id="1.10.10.10">
    <property type="entry name" value="Winged helix-like DNA-binding domain superfamily/Winged helix DNA-binding domain"/>
    <property type="match status" value="2"/>
</dbReference>
<evidence type="ECO:0000256" key="1">
    <source>
        <dbReference type="ARBA" id="ARBA00022490"/>
    </source>
</evidence>
<keyword evidence="6" id="KW-1185">Reference proteome</keyword>
<evidence type="ECO:0000313" key="5">
    <source>
        <dbReference type="EMBL" id="EIJ42523.1"/>
    </source>
</evidence>
<sequence length="252" mass="28289">MSDDTALLKQILEAALLAANQSLTIDHLLALFPEEAQPERASIRHALAELHEDCSQRGIELVQVASGYRFQVKTNLTPWIKKLWAKRPPRYSRALLETLALIAYRQPITRAEIENIRGVSVSSHIMRTLIDYQWIRVLAHRDTAGRPALYGTTKAFLDYFGLKSLDDLPTLAELKTMEDFGETLFAEEEEEPENVLAPMMDENDIPIGITQASPLNTAFITLTPAALEMQTETLPINAKAIETPEKPNEEPL</sequence>
<evidence type="ECO:0000256" key="3">
    <source>
        <dbReference type="ARBA" id="ARBA00022829"/>
    </source>
</evidence>
<protein>
    <submittedName>
        <fullName evidence="5">Segregation and condensation protein B</fullName>
    </submittedName>
</protein>
<keyword evidence="3" id="KW-0159">Chromosome partition</keyword>
<dbReference type="Proteomes" id="UP000005744">
    <property type="component" value="Unassembled WGS sequence"/>
</dbReference>
<dbReference type="EMBL" id="JH600070">
    <property type="protein sequence ID" value="EIJ42523.1"/>
    <property type="molecule type" value="Genomic_DNA"/>
</dbReference>
<keyword evidence="4" id="KW-0131">Cell cycle</keyword>
<dbReference type="STRING" id="395493.BegalDRAFT_1644"/>
<dbReference type="InterPro" id="IPR036390">
    <property type="entry name" value="WH_DNA-bd_sf"/>
</dbReference>
<dbReference type="InterPro" id="IPR036388">
    <property type="entry name" value="WH-like_DNA-bd_sf"/>
</dbReference>
<dbReference type="RefSeq" id="WP_002685543.1">
    <property type="nucleotide sequence ID" value="NZ_JH600070.1"/>
</dbReference>